<dbReference type="InterPro" id="IPR023393">
    <property type="entry name" value="START-like_dom_sf"/>
</dbReference>
<name>A0A1H3U7F0_9RHOB</name>
<dbReference type="InterPro" id="IPR019587">
    <property type="entry name" value="Polyketide_cyclase/dehydratase"/>
</dbReference>
<dbReference type="Gene3D" id="3.30.530.20">
    <property type="match status" value="1"/>
</dbReference>
<gene>
    <name evidence="1" type="ORF">SAMN05444004_12510</name>
</gene>
<protein>
    <submittedName>
        <fullName evidence="1">Polyketide cyclase / dehydrase and lipid transport</fullName>
    </submittedName>
</protein>
<keyword evidence="2" id="KW-1185">Reference proteome</keyword>
<dbReference type="Proteomes" id="UP000198914">
    <property type="component" value="Unassembled WGS sequence"/>
</dbReference>
<dbReference type="EMBL" id="FNPX01000025">
    <property type="protein sequence ID" value="SDZ58207.1"/>
    <property type="molecule type" value="Genomic_DNA"/>
</dbReference>
<organism evidence="1 2">
    <name type="scientific">Jannaschia faecimaris</name>
    <dbReference type="NCBI Taxonomy" id="1244108"/>
    <lineage>
        <taxon>Bacteria</taxon>
        <taxon>Pseudomonadati</taxon>
        <taxon>Pseudomonadota</taxon>
        <taxon>Alphaproteobacteria</taxon>
        <taxon>Rhodobacterales</taxon>
        <taxon>Roseobacteraceae</taxon>
        <taxon>Jannaschia</taxon>
    </lineage>
</organism>
<accession>A0A1H3U7F0</accession>
<dbReference type="RefSeq" id="WP_170831508.1">
    <property type="nucleotide sequence ID" value="NZ_FNPX01000025.1"/>
</dbReference>
<sequence length="143" mass="15859">MLIQDKISIASPPSAVWAVKIDVARWSIWSPTATYALSAGLPLKVGCEVLLKQPAQPKMIWRVTEFGPGYYFAWETSGKALRMRATYHITPHGSGAECVLTLKVFGSLRRIVASIIFLPIRNAIKQENRALKEWCESGRGAKS</sequence>
<reference evidence="2" key="1">
    <citation type="submission" date="2016-10" db="EMBL/GenBank/DDBJ databases">
        <authorList>
            <person name="Varghese N."/>
            <person name="Submissions S."/>
        </authorList>
    </citation>
    <scope>NUCLEOTIDE SEQUENCE [LARGE SCALE GENOMIC DNA]</scope>
    <source>
        <strain evidence="2">DSM 100420</strain>
    </source>
</reference>
<evidence type="ECO:0000313" key="2">
    <source>
        <dbReference type="Proteomes" id="UP000198914"/>
    </source>
</evidence>
<proteinExistence type="predicted"/>
<dbReference type="SUPFAM" id="SSF55961">
    <property type="entry name" value="Bet v1-like"/>
    <property type="match status" value="1"/>
</dbReference>
<dbReference type="AlphaFoldDB" id="A0A1H3U7F0"/>
<evidence type="ECO:0000313" key="1">
    <source>
        <dbReference type="EMBL" id="SDZ58207.1"/>
    </source>
</evidence>
<dbReference type="Pfam" id="PF10604">
    <property type="entry name" value="Polyketide_cyc2"/>
    <property type="match status" value="1"/>
</dbReference>